<keyword evidence="2" id="KW-1185">Reference proteome</keyword>
<protein>
    <submittedName>
        <fullName evidence="1">Uncharacterized protein</fullName>
    </submittedName>
</protein>
<proteinExistence type="predicted"/>
<dbReference type="Proteomes" id="UP001430953">
    <property type="component" value="Unassembled WGS sequence"/>
</dbReference>
<gene>
    <name evidence="1" type="ORF">PUN28_013300</name>
</gene>
<accession>A0AAW2FCS7</accession>
<comment type="caution">
    <text evidence="1">The sequence shown here is derived from an EMBL/GenBank/DDBJ whole genome shotgun (WGS) entry which is preliminary data.</text>
</comment>
<evidence type="ECO:0000313" key="2">
    <source>
        <dbReference type="Proteomes" id="UP001430953"/>
    </source>
</evidence>
<dbReference type="AlphaFoldDB" id="A0AAW2FCS7"/>
<name>A0AAW2FCS7_9HYME</name>
<dbReference type="EMBL" id="JADYXP020000013">
    <property type="protein sequence ID" value="KAL0111975.1"/>
    <property type="molecule type" value="Genomic_DNA"/>
</dbReference>
<reference evidence="1 2" key="1">
    <citation type="submission" date="2023-03" db="EMBL/GenBank/DDBJ databases">
        <title>High recombination rates correlate with genetic variation in Cardiocondyla obscurior ants.</title>
        <authorList>
            <person name="Errbii M."/>
        </authorList>
    </citation>
    <scope>NUCLEOTIDE SEQUENCE [LARGE SCALE GENOMIC DNA]</scope>
    <source>
        <strain evidence="1">Alpha-2009</strain>
        <tissue evidence="1">Whole body</tissue>
    </source>
</reference>
<sequence length="123" mass="13940">MAKRGIRRAVPGRDGPRLSAPGFAHLNFHHAAFEPSVTSHPKYISRRNEETRARTCEHPTGIISCALKKISSVLNNFNVEIRFRSFPRAMRDDLFAILYLLPRTFTAPKIISSRSTPPTVRKL</sequence>
<evidence type="ECO:0000313" key="1">
    <source>
        <dbReference type="EMBL" id="KAL0111975.1"/>
    </source>
</evidence>
<organism evidence="1 2">
    <name type="scientific">Cardiocondyla obscurior</name>
    <dbReference type="NCBI Taxonomy" id="286306"/>
    <lineage>
        <taxon>Eukaryota</taxon>
        <taxon>Metazoa</taxon>
        <taxon>Ecdysozoa</taxon>
        <taxon>Arthropoda</taxon>
        <taxon>Hexapoda</taxon>
        <taxon>Insecta</taxon>
        <taxon>Pterygota</taxon>
        <taxon>Neoptera</taxon>
        <taxon>Endopterygota</taxon>
        <taxon>Hymenoptera</taxon>
        <taxon>Apocrita</taxon>
        <taxon>Aculeata</taxon>
        <taxon>Formicoidea</taxon>
        <taxon>Formicidae</taxon>
        <taxon>Myrmicinae</taxon>
        <taxon>Cardiocondyla</taxon>
    </lineage>
</organism>